<evidence type="ECO:0000256" key="1">
    <source>
        <dbReference type="ARBA" id="ARBA00004651"/>
    </source>
</evidence>
<dbReference type="InterPro" id="IPR050366">
    <property type="entry name" value="BP-dependent_transpt_permease"/>
</dbReference>
<comment type="subcellular location">
    <subcellularLocation>
        <location evidence="1">Cell membrane</location>
        <topology evidence="1">Multi-pass membrane protein</topology>
    </subcellularLocation>
</comment>
<dbReference type="Proteomes" id="UP000318093">
    <property type="component" value="Unassembled WGS sequence"/>
</dbReference>
<dbReference type="PANTHER" id="PTHR43386">
    <property type="entry name" value="OLIGOPEPTIDE TRANSPORT SYSTEM PERMEASE PROTEIN APPC"/>
    <property type="match status" value="1"/>
</dbReference>
<evidence type="ECO:0000256" key="2">
    <source>
        <dbReference type="ARBA" id="ARBA00022448"/>
    </source>
</evidence>
<keyword evidence="3" id="KW-1133">Transmembrane helix</keyword>
<name>A0A537JK88_9BACT</name>
<keyword evidence="2" id="KW-0813">Transport</keyword>
<dbReference type="PANTHER" id="PTHR43386:SF23">
    <property type="entry name" value="ABC TRANSPORTER"/>
    <property type="match status" value="1"/>
</dbReference>
<dbReference type="GO" id="GO:0005886">
    <property type="term" value="C:plasma membrane"/>
    <property type="evidence" value="ECO:0007669"/>
    <property type="project" value="UniProtKB-SubCell"/>
</dbReference>
<protein>
    <submittedName>
        <fullName evidence="4">ABC transporter permease</fullName>
    </submittedName>
</protein>
<feature type="transmembrane region" description="Helical" evidence="3">
    <location>
        <begin position="25"/>
        <end position="48"/>
    </location>
</feature>
<evidence type="ECO:0000313" key="5">
    <source>
        <dbReference type="Proteomes" id="UP000318093"/>
    </source>
</evidence>
<dbReference type="AlphaFoldDB" id="A0A537JK88"/>
<sequence>MHVDAGLARRAPAGRRRRPAVWRRGPAAVLGGLVVGAWAFAAIGAPVLTRYGLDEQHLVEALRPPSLHHPFGTDDLGRDILARVLYGGRYTLT</sequence>
<keyword evidence="3" id="KW-0472">Membrane</keyword>
<accession>A0A537JK88</accession>
<organism evidence="4 5">
    <name type="scientific">Candidatus Segetimicrobium genomatis</name>
    <dbReference type="NCBI Taxonomy" id="2569760"/>
    <lineage>
        <taxon>Bacteria</taxon>
        <taxon>Bacillati</taxon>
        <taxon>Candidatus Sysuimicrobiota</taxon>
        <taxon>Candidatus Sysuimicrobiia</taxon>
        <taxon>Candidatus Sysuimicrobiales</taxon>
        <taxon>Candidatus Segetimicrobiaceae</taxon>
        <taxon>Candidatus Segetimicrobium</taxon>
    </lineage>
</organism>
<comment type="caution">
    <text evidence="4">The sequence shown here is derived from an EMBL/GenBank/DDBJ whole genome shotgun (WGS) entry which is preliminary data.</text>
</comment>
<reference evidence="4 5" key="1">
    <citation type="journal article" date="2019" name="Nat. Microbiol.">
        <title>Mediterranean grassland soil C-N compound turnover is dependent on rainfall and depth, and is mediated by genomically divergent microorganisms.</title>
        <authorList>
            <person name="Diamond S."/>
            <person name="Andeer P.F."/>
            <person name="Li Z."/>
            <person name="Crits-Christoph A."/>
            <person name="Burstein D."/>
            <person name="Anantharaman K."/>
            <person name="Lane K.R."/>
            <person name="Thomas B.C."/>
            <person name="Pan C."/>
            <person name="Northen T.R."/>
            <person name="Banfield J.F."/>
        </authorList>
    </citation>
    <scope>NUCLEOTIDE SEQUENCE [LARGE SCALE GENOMIC DNA]</scope>
    <source>
        <strain evidence="4">NP_6</strain>
    </source>
</reference>
<gene>
    <name evidence="4" type="ORF">E6H03_02790</name>
</gene>
<feature type="non-terminal residue" evidence="4">
    <location>
        <position position="93"/>
    </location>
</feature>
<proteinExistence type="predicted"/>
<dbReference type="EMBL" id="VBAN01000084">
    <property type="protein sequence ID" value="TMI83961.1"/>
    <property type="molecule type" value="Genomic_DNA"/>
</dbReference>
<evidence type="ECO:0000313" key="4">
    <source>
        <dbReference type="EMBL" id="TMI83961.1"/>
    </source>
</evidence>
<evidence type="ECO:0000256" key="3">
    <source>
        <dbReference type="SAM" id="Phobius"/>
    </source>
</evidence>
<keyword evidence="3" id="KW-0812">Transmembrane</keyword>